<dbReference type="KEGG" id="uli:ETAA1_15580"/>
<organism evidence="1 2">
    <name type="scientific">Urbifossiella limnaea</name>
    <dbReference type="NCBI Taxonomy" id="2528023"/>
    <lineage>
        <taxon>Bacteria</taxon>
        <taxon>Pseudomonadati</taxon>
        <taxon>Planctomycetota</taxon>
        <taxon>Planctomycetia</taxon>
        <taxon>Gemmatales</taxon>
        <taxon>Gemmataceae</taxon>
        <taxon>Urbifossiella</taxon>
    </lineage>
</organism>
<keyword evidence="2" id="KW-1185">Reference proteome</keyword>
<dbReference type="EMBL" id="CP036273">
    <property type="protein sequence ID" value="QDU19628.1"/>
    <property type="molecule type" value="Genomic_DNA"/>
</dbReference>
<gene>
    <name evidence="1" type="ORF">ETAA1_15580</name>
</gene>
<dbReference type="AlphaFoldDB" id="A0A517XQ55"/>
<dbReference type="SUPFAM" id="SSF56059">
    <property type="entry name" value="Glutathione synthetase ATP-binding domain-like"/>
    <property type="match status" value="1"/>
</dbReference>
<dbReference type="Proteomes" id="UP000319576">
    <property type="component" value="Chromosome"/>
</dbReference>
<name>A0A517XQ55_9BACT</name>
<accession>A0A517XQ55</accession>
<reference evidence="1 2" key="1">
    <citation type="submission" date="2019-02" db="EMBL/GenBank/DDBJ databases">
        <title>Deep-cultivation of Planctomycetes and their phenomic and genomic characterization uncovers novel biology.</title>
        <authorList>
            <person name="Wiegand S."/>
            <person name="Jogler M."/>
            <person name="Boedeker C."/>
            <person name="Pinto D."/>
            <person name="Vollmers J."/>
            <person name="Rivas-Marin E."/>
            <person name="Kohn T."/>
            <person name="Peeters S.H."/>
            <person name="Heuer A."/>
            <person name="Rast P."/>
            <person name="Oberbeckmann S."/>
            <person name="Bunk B."/>
            <person name="Jeske O."/>
            <person name="Meyerdierks A."/>
            <person name="Storesund J.E."/>
            <person name="Kallscheuer N."/>
            <person name="Luecker S."/>
            <person name="Lage O.M."/>
            <person name="Pohl T."/>
            <person name="Merkel B.J."/>
            <person name="Hornburger P."/>
            <person name="Mueller R.-W."/>
            <person name="Bruemmer F."/>
            <person name="Labrenz M."/>
            <person name="Spormann A.M."/>
            <person name="Op den Camp H."/>
            <person name="Overmann J."/>
            <person name="Amann R."/>
            <person name="Jetten M.S.M."/>
            <person name="Mascher T."/>
            <person name="Medema M.H."/>
            <person name="Devos D.P."/>
            <person name="Kaster A.-K."/>
            <person name="Ovreas L."/>
            <person name="Rohde M."/>
            <person name="Galperin M.Y."/>
            <person name="Jogler C."/>
        </authorList>
    </citation>
    <scope>NUCLEOTIDE SEQUENCE [LARGE SCALE GENOMIC DNA]</scope>
    <source>
        <strain evidence="1 2">ETA_A1</strain>
    </source>
</reference>
<proteinExistence type="predicted"/>
<evidence type="ECO:0008006" key="3">
    <source>
        <dbReference type="Google" id="ProtNLM"/>
    </source>
</evidence>
<evidence type="ECO:0000313" key="1">
    <source>
        <dbReference type="EMBL" id="QDU19628.1"/>
    </source>
</evidence>
<sequence length="448" mass="49067">MTAAAAYHALLAADPGLAAESAAALLHGQDARGLVYAGRPVCGVLRPRFLTPGQFRRLHDTASGLLPALRAAHTRAAADPAFRRQFRLRDWEDELFALDPGFPEPTPAGRFDAFFASESELVFTEFNTETTAGAGYSDSLARLFQGLPAFQEFSRKFLSWPVIDRAGTLHALADSYRRWRGTSTEAPRVAILDWRDAPTFAELVLFYDYFRAMGVEARIVDPRDLEYDGGKLRAGEFHATLVYRRVAAGELAARCGLEHPLFRAARDRAACVVNPFRGLLLGKKASLAVLSDERNADLFTARQRDLIAAHVPWTRVVEDRRTTADGAGVELVAHVLANRDSLVLRPNDTLGAEGTVSGWRVDQPAWEAAVRRALEEPFVVQRRVGLPREPFPVADGGRVEVRDLYVETSPFVAFGEFVSGCLTRLAADAPVNVAAGGSVVPTFVVEPR</sequence>
<dbReference type="OrthoDB" id="9771802at2"/>
<dbReference type="RefSeq" id="WP_145235884.1">
    <property type="nucleotide sequence ID" value="NZ_CP036273.1"/>
</dbReference>
<protein>
    <recommendedName>
        <fullName evidence="3">Circularly permuted type 2 ATP-grasp protein</fullName>
    </recommendedName>
</protein>
<evidence type="ECO:0000313" key="2">
    <source>
        <dbReference type="Proteomes" id="UP000319576"/>
    </source>
</evidence>